<name>A0A4P9W0N0_9FUNG</name>
<proteinExistence type="predicted"/>
<dbReference type="EMBL" id="ML000332">
    <property type="protein sequence ID" value="RKO84238.1"/>
    <property type="molecule type" value="Genomic_DNA"/>
</dbReference>
<organism evidence="1 2">
    <name type="scientific">Blyttiomyces helicus</name>
    <dbReference type="NCBI Taxonomy" id="388810"/>
    <lineage>
        <taxon>Eukaryota</taxon>
        <taxon>Fungi</taxon>
        <taxon>Fungi incertae sedis</taxon>
        <taxon>Chytridiomycota</taxon>
        <taxon>Chytridiomycota incertae sedis</taxon>
        <taxon>Chytridiomycetes</taxon>
        <taxon>Chytridiomycetes incertae sedis</taxon>
        <taxon>Blyttiomyces</taxon>
    </lineage>
</organism>
<dbReference type="Proteomes" id="UP000269721">
    <property type="component" value="Unassembled WGS sequence"/>
</dbReference>
<keyword evidence="2" id="KW-1185">Reference proteome</keyword>
<gene>
    <name evidence="1" type="ORF">BDK51DRAFT_52331</name>
</gene>
<evidence type="ECO:0000313" key="1">
    <source>
        <dbReference type="EMBL" id="RKO84238.1"/>
    </source>
</evidence>
<dbReference type="AlphaFoldDB" id="A0A4P9W0N0"/>
<protein>
    <submittedName>
        <fullName evidence="1">Uncharacterized protein</fullName>
    </submittedName>
</protein>
<sequence>MLTAGTDPAIFAFLKSEPSFRRLLAHAPDSNAPTGHVQSDATAQGSDWRVVGPVSNVSELGGRRLPGAVSKGANQRILTYRYRSLEVVDFPAPFPKELTSEFLLTGVGAWRSPLLGARQRGDLGMERRQAAKEVGLTPTKLQAVPVLCPPKKDLILRSSDAPPQGSNMIVAMLILAPAVHLLQISLKGCQRCRGHDNGAISGMERRPKKQG</sequence>
<accession>A0A4P9W0N0</accession>
<evidence type="ECO:0000313" key="2">
    <source>
        <dbReference type="Proteomes" id="UP000269721"/>
    </source>
</evidence>
<reference evidence="2" key="1">
    <citation type="journal article" date="2018" name="Nat. Microbiol.">
        <title>Leveraging single-cell genomics to expand the fungal tree of life.</title>
        <authorList>
            <person name="Ahrendt S.R."/>
            <person name="Quandt C.A."/>
            <person name="Ciobanu D."/>
            <person name="Clum A."/>
            <person name="Salamov A."/>
            <person name="Andreopoulos B."/>
            <person name="Cheng J.F."/>
            <person name="Woyke T."/>
            <person name="Pelin A."/>
            <person name="Henrissat B."/>
            <person name="Reynolds N.K."/>
            <person name="Benny G.L."/>
            <person name="Smith M.E."/>
            <person name="James T.Y."/>
            <person name="Grigoriev I.V."/>
        </authorList>
    </citation>
    <scope>NUCLEOTIDE SEQUENCE [LARGE SCALE GENOMIC DNA]</scope>
</reference>